<evidence type="ECO:0000313" key="5">
    <source>
        <dbReference type="Proteomes" id="UP000190092"/>
    </source>
</evidence>
<dbReference type="Pfam" id="PF03480">
    <property type="entry name" value="DctP"/>
    <property type="match status" value="1"/>
</dbReference>
<name>A0A1T4QSX2_9HYPH</name>
<dbReference type="RefSeq" id="WP_085935102.1">
    <property type="nucleotide sequence ID" value="NZ_FUWJ01000003.1"/>
</dbReference>
<dbReference type="CDD" id="cd13603">
    <property type="entry name" value="PBP2_TRAP_Siap_TeaA_like"/>
    <property type="match status" value="1"/>
</dbReference>
<keyword evidence="4" id="KW-0675">Receptor</keyword>
<evidence type="ECO:0000256" key="2">
    <source>
        <dbReference type="ARBA" id="ARBA00022448"/>
    </source>
</evidence>
<organism evidence="4 5">
    <name type="scientific">Enhydrobacter aerosaccus</name>
    <dbReference type="NCBI Taxonomy" id="225324"/>
    <lineage>
        <taxon>Bacteria</taxon>
        <taxon>Pseudomonadati</taxon>
        <taxon>Pseudomonadota</taxon>
        <taxon>Alphaproteobacteria</taxon>
        <taxon>Hyphomicrobiales</taxon>
        <taxon>Enhydrobacter</taxon>
    </lineage>
</organism>
<dbReference type="AlphaFoldDB" id="A0A1T4QSX2"/>
<dbReference type="GO" id="GO:0055085">
    <property type="term" value="P:transmembrane transport"/>
    <property type="evidence" value="ECO:0007669"/>
    <property type="project" value="InterPro"/>
</dbReference>
<gene>
    <name evidence="4" type="ORF">SAMN02745126_03428</name>
</gene>
<evidence type="ECO:0000256" key="3">
    <source>
        <dbReference type="ARBA" id="ARBA00022729"/>
    </source>
</evidence>
<evidence type="ECO:0000256" key="1">
    <source>
        <dbReference type="ARBA" id="ARBA00009023"/>
    </source>
</evidence>
<sequence>MSTIMKISSRSLSAIRRRSLVTGGMAGILASGLAPTFARAEAKKLVFAHINAVPESAAVAFDWMAGEVKKQSNGELDMQFFGSTLLSKELDIMNAVKSGNIAMGSPAGAAATIFPEMGVFLVPYLVKSYDQAYKMFNGPIGDKMDKDFQQKYGVKTLCYFDYGFRHFWTGKKAIVEPKDLRGAKIRVQQAKVFGDTINGLGGNAVPMAWGEVISAAKSGVIDGGDLPIVNMMALKIYEVSKYASLTYHNYGPTNAVMNLAVWNGLTPAQQKLMLDLSREAQRRIRDLTESVDNYEKAKELLEPKGMTVAKADVEAFRKVAEAKIWPAYKKQYSEMWDEIASFKS</sequence>
<dbReference type="STRING" id="225324.SAMN02745126_03428"/>
<dbReference type="PANTHER" id="PTHR33376">
    <property type="match status" value="1"/>
</dbReference>
<dbReference type="OrthoDB" id="8204956at2"/>
<dbReference type="Proteomes" id="UP000190092">
    <property type="component" value="Unassembled WGS sequence"/>
</dbReference>
<accession>A0A1T4QSX2</accession>
<reference evidence="5" key="1">
    <citation type="submission" date="2017-02" db="EMBL/GenBank/DDBJ databases">
        <authorList>
            <person name="Varghese N."/>
            <person name="Submissions S."/>
        </authorList>
    </citation>
    <scope>NUCLEOTIDE SEQUENCE [LARGE SCALE GENOMIC DNA]</scope>
    <source>
        <strain evidence="5">ATCC 27094</strain>
    </source>
</reference>
<dbReference type="NCBIfam" id="TIGR00787">
    <property type="entry name" value="dctP"/>
    <property type="match status" value="1"/>
</dbReference>
<dbReference type="InterPro" id="IPR018389">
    <property type="entry name" value="DctP_fam"/>
</dbReference>
<keyword evidence="5" id="KW-1185">Reference proteome</keyword>
<keyword evidence="2" id="KW-0813">Transport</keyword>
<dbReference type="PANTHER" id="PTHR33376:SF7">
    <property type="entry name" value="C4-DICARBOXYLATE-BINDING PROTEIN DCTB"/>
    <property type="match status" value="1"/>
</dbReference>
<keyword evidence="3" id="KW-0732">Signal</keyword>
<dbReference type="InterPro" id="IPR004682">
    <property type="entry name" value="TRAP_DctP"/>
</dbReference>
<dbReference type="Gene3D" id="3.40.190.170">
    <property type="entry name" value="Bacterial extracellular solute-binding protein, family 7"/>
    <property type="match status" value="1"/>
</dbReference>
<dbReference type="GO" id="GO:0030288">
    <property type="term" value="C:outer membrane-bounded periplasmic space"/>
    <property type="evidence" value="ECO:0007669"/>
    <property type="project" value="InterPro"/>
</dbReference>
<dbReference type="EMBL" id="FUWJ01000003">
    <property type="protein sequence ID" value="SKA06883.1"/>
    <property type="molecule type" value="Genomic_DNA"/>
</dbReference>
<dbReference type="InterPro" id="IPR038404">
    <property type="entry name" value="TRAP_DctP_sf"/>
</dbReference>
<comment type="similarity">
    <text evidence="1">Belongs to the bacterial solute-binding protein 7 family.</text>
</comment>
<dbReference type="NCBIfam" id="NF037995">
    <property type="entry name" value="TRAP_S1"/>
    <property type="match status" value="1"/>
</dbReference>
<dbReference type="PROSITE" id="PS51318">
    <property type="entry name" value="TAT"/>
    <property type="match status" value="1"/>
</dbReference>
<evidence type="ECO:0000313" key="4">
    <source>
        <dbReference type="EMBL" id="SKA06883.1"/>
    </source>
</evidence>
<dbReference type="InterPro" id="IPR006311">
    <property type="entry name" value="TAT_signal"/>
</dbReference>
<proteinExistence type="inferred from homology"/>
<dbReference type="PIRSF" id="PIRSF006470">
    <property type="entry name" value="DctB"/>
    <property type="match status" value="1"/>
</dbReference>
<protein>
    <submittedName>
        <fullName evidence="4">Tripartite ATP-independent transporter solute receptor, DctP family</fullName>
    </submittedName>
</protein>